<dbReference type="EC" id="2.6.1.11" evidence="4"/>
<dbReference type="GeneID" id="90568951"/>
<sequence>MSVEMNLTRAQFDEVMVPNYAPAAVIPVRGAGSRVWDQEGKEFIDFAGGIAVNCLGHCHPALVSALKEQSEKIWHLSNVMTNEPALELATKLVNATFAERIYFANSGAEANEAALKLARRYALDNHGADKDQIIAFDKAFHGRTFFTVTVGGQAAYSDGFGPKPQSITHVPFNDIAALEAVISDKTCAIMLEPLQGEGGIINGDPEFLKAVRRLADKHDALVIFDEVQTGVGRTGELFAYMGTDIVPDILTSAKALGGGFPIAAMLTTAKIAAHLKIGTHGSTYGGNPLACAVGNAVMDVVNTKEVLDGVKHREQLFRDGLAAINAKYNVFSEIRGKGLLLGAVLNEQYEGRSRDFLVASVAEGLMSLMAGANVVRFAPSLVIPEADIAEGLLRFDRAVAKVVAG</sequence>
<organism evidence="5 6">
    <name type="scientific">Shewanella vesiculosa</name>
    <dbReference type="NCBI Taxonomy" id="518738"/>
    <lineage>
        <taxon>Bacteria</taxon>
        <taxon>Pseudomonadati</taxon>
        <taxon>Pseudomonadota</taxon>
        <taxon>Gammaproteobacteria</taxon>
        <taxon>Alteromonadales</taxon>
        <taxon>Shewanellaceae</taxon>
        <taxon>Shewanella</taxon>
    </lineage>
</organism>
<gene>
    <name evidence="4" type="primary">argD</name>
    <name evidence="5" type="ORF">ABHN84_17030</name>
</gene>
<feature type="modified residue" description="N6-(pyridoxal phosphate)lysine" evidence="4">
    <location>
        <position position="254"/>
    </location>
</feature>
<comment type="similarity">
    <text evidence="4">Belongs to the class-III pyridoxal-phosphate-dependent aminotransferase family. ArgD subfamily.</text>
</comment>
<dbReference type="HAMAP" id="MF_01107">
    <property type="entry name" value="ArgD_aminotrans_3"/>
    <property type="match status" value="1"/>
</dbReference>
<keyword evidence="1 4" id="KW-0032">Aminotransferase</keyword>
<dbReference type="NCBIfam" id="TIGR03246">
    <property type="entry name" value="arg_catab_astC"/>
    <property type="match status" value="1"/>
</dbReference>
<feature type="binding site" evidence="4">
    <location>
        <position position="282"/>
    </location>
    <ligand>
        <name>N(2)-acetyl-L-ornithine</name>
        <dbReference type="ChEBI" id="CHEBI:57805"/>
    </ligand>
</feature>
<keyword evidence="6" id="KW-1185">Reference proteome</keyword>
<dbReference type="Gene3D" id="3.40.640.10">
    <property type="entry name" value="Type I PLP-dependent aspartate aminotransferase-like (Major domain)"/>
    <property type="match status" value="1"/>
</dbReference>
<keyword evidence="3 4" id="KW-0663">Pyridoxal phosphate</keyword>
<dbReference type="EMBL" id="JBDPZN010000008">
    <property type="protein sequence ID" value="MEO3683981.1"/>
    <property type="molecule type" value="Genomic_DNA"/>
</dbReference>
<feature type="binding site" evidence="4">
    <location>
        <position position="143"/>
    </location>
    <ligand>
        <name>N(2)-acetyl-L-ornithine</name>
        <dbReference type="ChEBI" id="CHEBI:57805"/>
    </ligand>
</feature>
<keyword evidence="4" id="KW-0055">Arginine biosynthesis</keyword>
<dbReference type="PIRSF" id="PIRSF000521">
    <property type="entry name" value="Transaminase_4ab_Lys_Orn"/>
    <property type="match status" value="1"/>
</dbReference>
<keyword evidence="4" id="KW-0028">Amino-acid biosynthesis</keyword>
<comment type="subunit">
    <text evidence="4">Homodimer.</text>
</comment>
<dbReference type="InterPro" id="IPR005814">
    <property type="entry name" value="Aminotrans_3"/>
</dbReference>
<accession>A0ABV0FX14</accession>
<feature type="binding site" evidence="4">
    <location>
        <position position="283"/>
    </location>
    <ligand>
        <name>pyridoxal 5'-phosphate</name>
        <dbReference type="ChEBI" id="CHEBI:597326"/>
    </ligand>
</feature>
<evidence type="ECO:0000313" key="6">
    <source>
        <dbReference type="Proteomes" id="UP001477278"/>
    </source>
</evidence>
<reference evidence="5 6" key="1">
    <citation type="submission" date="2024-05" db="EMBL/GenBank/DDBJ databases">
        <title>Genome sequencing of Marine Estuary Bacteria, Shewanella vesiculosa and S. baltica, and Pseudomonas syringae.</title>
        <authorList>
            <person name="Gurung A."/>
            <person name="Maclea K.S."/>
        </authorList>
    </citation>
    <scope>NUCLEOTIDE SEQUENCE [LARGE SCALE GENOMIC DNA]</scope>
    <source>
        <strain evidence="5 6">1A</strain>
    </source>
</reference>
<dbReference type="CDD" id="cd00610">
    <property type="entry name" value="OAT_like"/>
    <property type="match status" value="1"/>
</dbReference>
<feature type="binding site" evidence="4">
    <location>
        <begin position="107"/>
        <end position="108"/>
    </location>
    <ligand>
        <name>pyridoxal 5'-phosphate</name>
        <dbReference type="ChEBI" id="CHEBI:597326"/>
    </ligand>
</feature>
<dbReference type="InterPro" id="IPR015422">
    <property type="entry name" value="PyrdxlP-dep_Trfase_small"/>
</dbReference>
<dbReference type="Gene3D" id="3.90.1150.10">
    <property type="entry name" value="Aspartate Aminotransferase, domain 1"/>
    <property type="match status" value="1"/>
</dbReference>
<dbReference type="Pfam" id="PF00202">
    <property type="entry name" value="Aminotran_3"/>
    <property type="match status" value="1"/>
</dbReference>
<dbReference type="RefSeq" id="WP_124018322.1">
    <property type="nucleotide sequence ID" value="NZ_JAACRJ010000005.1"/>
</dbReference>
<dbReference type="GO" id="GO:0008483">
    <property type="term" value="F:transaminase activity"/>
    <property type="evidence" value="ECO:0007669"/>
    <property type="project" value="UniProtKB-KW"/>
</dbReference>
<dbReference type="Proteomes" id="UP001477278">
    <property type="component" value="Unassembled WGS sequence"/>
</dbReference>
<proteinExistence type="inferred from homology"/>
<comment type="miscellaneous">
    <text evidence="4">May also have succinyldiaminopimelate aminotransferase activity, thus carrying out the corresponding step in lysine biosynthesis.</text>
</comment>
<comment type="caution">
    <text evidence="5">The sequence shown here is derived from an EMBL/GenBank/DDBJ whole genome shotgun (WGS) entry which is preliminary data.</text>
</comment>
<keyword evidence="4" id="KW-0963">Cytoplasm</keyword>
<comment type="cofactor">
    <cofactor evidence="4">
        <name>pyridoxal 5'-phosphate</name>
        <dbReference type="ChEBI" id="CHEBI:597326"/>
    </cofactor>
    <text evidence="4">Binds 1 pyridoxal phosphate per subunit.</text>
</comment>
<dbReference type="InterPro" id="IPR017652">
    <property type="entry name" value="Ac/SucOrn_transaminase_bac"/>
</dbReference>
<dbReference type="NCBIfam" id="TIGR00707">
    <property type="entry name" value="argD"/>
    <property type="match status" value="1"/>
</dbReference>
<dbReference type="PROSITE" id="PS00600">
    <property type="entry name" value="AA_TRANSFER_CLASS_3"/>
    <property type="match status" value="1"/>
</dbReference>
<dbReference type="InterPro" id="IPR015424">
    <property type="entry name" value="PyrdxlP-dep_Trfase"/>
</dbReference>
<name>A0ABV0FX14_9GAMM</name>
<keyword evidence="2 4" id="KW-0808">Transferase</keyword>
<dbReference type="InterPro" id="IPR004636">
    <property type="entry name" value="AcOrn/SuccOrn_fam"/>
</dbReference>
<feature type="binding site" evidence="4">
    <location>
        <position position="140"/>
    </location>
    <ligand>
        <name>pyridoxal 5'-phosphate</name>
        <dbReference type="ChEBI" id="CHEBI:597326"/>
    </ligand>
</feature>
<protein>
    <recommendedName>
        <fullName evidence="4">Acetylornithine aminotransferase</fullName>
        <shortName evidence="4">ACOAT</shortName>
        <ecNumber evidence="4">2.6.1.11</ecNumber>
    </recommendedName>
</protein>
<dbReference type="PANTHER" id="PTHR11986">
    <property type="entry name" value="AMINOTRANSFERASE CLASS III"/>
    <property type="match status" value="1"/>
</dbReference>
<evidence type="ECO:0000313" key="5">
    <source>
        <dbReference type="EMBL" id="MEO3683981.1"/>
    </source>
</evidence>
<comment type="pathway">
    <text evidence="4">Amino-acid biosynthesis; L-arginine biosynthesis; N(2)-acetyl-L-ornithine from L-glutamate: step 4/4.</text>
</comment>
<dbReference type="InterPro" id="IPR049704">
    <property type="entry name" value="Aminotrans_3_PPA_site"/>
</dbReference>
<dbReference type="SUPFAM" id="SSF53383">
    <property type="entry name" value="PLP-dependent transferases"/>
    <property type="match status" value="1"/>
</dbReference>
<feature type="binding site" evidence="4">
    <location>
        <begin position="225"/>
        <end position="228"/>
    </location>
    <ligand>
        <name>pyridoxal 5'-phosphate</name>
        <dbReference type="ChEBI" id="CHEBI:597326"/>
    </ligand>
</feature>
<evidence type="ECO:0000256" key="2">
    <source>
        <dbReference type="ARBA" id="ARBA00022679"/>
    </source>
</evidence>
<dbReference type="NCBIfam" id="NF009047">
    <property type="entry name" value="PRK12381.1"/>
    <property type="match status" value="1"/>
</dbReference>
<dbReference type="PANTHER" id="PTHR11986:SF113">
    <property type="entry name" value="SUCCINYLORNITHINE TRANSAMINASE"/>
    <property type="match status" value="1"/>
</dbReference>
<comment type="subcellular location">
    <subcellularLocation>
        <location evidence="4">Cytoplasm</location>
    </subcellularLocation>
</comment>
<evidence type="ECO:0000256" key="1">
    <source>
        <dbReference type="ARBA" id="ARBA00022576"/>
    </source>
</evidence>
<dbReference type="NCBIfam" id="NF002325">
    <property type="entry name" value="PRK01278.1"/>
    <property type="match status" value="1"/>
</dbReference>
<evidence type="ECO:0000256" key="4">
    <source>
        <dbReference type="HAMAP-Rule" id="MF_01107"/>
    </source>
</evidence>
<dbReference type="NCBIfam" id="NF003468">
    <property type="entry name" value="PRK05093.1"/>
    <property type="match status" value="1"/>
</dbReference>
<dbReference type="InterPro" id="IPR050103">
    <property type="entry name" value="Class-III_PLP-dep_AT"/>
</dbReference>
<dbReference type="InterPro" id="IPR015421">
    <property type="entry name" value="PyrdxlP-dep_Trfase_major"/>
</dbReference>
<evidence type="ECO:0000256" key="3">
    <source>
        <dbReference type="ARBA" id="ARBA00022898"/>
    </source>
</evidence>
<comment type="catalytic activity">
    <reaction evidence="4">
        <text>N(2)-acetyl-L-ornithine + 2-oxoglutarate = N-acetyl-L-glutamate 5-semialdehyde + L-glutamate</text>
        <dbReference type="Rhea" id="RHEA:18049"/>
        <dbReference type="ChEBI" id="CHEBI:16810"/>
        <dbReference type="ChEBI" id="CHEBI:29123"/>
        <dbReference type="ChEBI" id="CHEBI:29985"/>
        <dbReference type="ChEBI" id="CHEBI:57805"/>
        <dbReference type="EC" id="2.6.1.11"/>
    </reaction>
</comment>